<organism evidence="4">
    <name type="scientific">candidate division WOR-3 bacterium</name>
    <dbReference type="NCBI Taxonomy" id="2052148"/>
    <lineage>
        <taxon>Bacteria</taxon>
        <taxon>Bacteria division WOR-3</taxon>
    </lineage>
</organism>
<evidence type="ECO:0000256" key="1">
    <source>
        <dbReference type="ARBA" id="ARBA00022737"/>
    </source>
</evidence>
<comment type="caution">
    <text evidence="4">The sequence shown here is derived from an EMBL/GenBank/DDBJ whole genome shotgun (WGS) entry which is preliminary data.</text>
</comment>
<dbReference type="Pfam" id="PF13432">
    <property type="entry name" value="TPR_16"/>
    <property type="match status" value="1"/>
</dbReference>
<name>A0A7C0XA43_UNCW3</name>
<dbReference type="Pfam" id="PF13181">
    <property type="entry name" value="TPR_8"/>
    <property type="match status" value="1"/>
</dbReference>
<dbReference type="InterPro" id="IPR051685">
    <property type="entry name" value="Ycf3/AcsC/BcsC/TPR_MFPF"/>
</dbReference>
<dbReference type="Proteomes" id="UP000885931">
    <property type="component" value="Unassembled WGS sequence"/>
</dbReference>
<dbReference type="SUPFAM" id="SSF48452">
    <property type="entry name" value="TPR-like"/>
    <property type="match status" value="1"/>
</dbReference>
<keyword evidence="2 3" id="KW-0802">TPR repeat</keyword>
<protein>
    <submittedName>
        <fullName evidence="4">Tetratricopeptide repeat protein</fullName>
    </submittedName>
</protein>
<gene>
    <name evidence="4" type="ORF">ENG67_00140</name>
</gene>
<keyword evidence="1" id="KW-0677">Repeat</keyword>
<dbReference type="PROSITE" id="PS50005">
    <property type="entry name" value="TPR"/>
    <property type="match status" value="1"/>
</dbReference>
<evidence type="ECO:0000313" key="4">
    <source>
        <dbReference type="EMBL" id="HDM89602.1"/>
    </source>
</evidence>
<accession>A0A7C0XA43</accession>
<proteinExistence type="predicted"/>
<dbReference type="PANTHER" id="PTHR44943:SF8">
    <property type="entry name" value="TPR REPEAT-CONTAINING PROTEIN MJ0263"/>
    <property type="match status" value="1"/>
</dbReference>
<evidence type="ECO:0000256" key="2">
    <source>
        <dbReference type="ARBA" id="ARBA00022803"/>
    </source>
</evidence>
<evidence type="ECO:0000256" key="3">
    <source>
        <dbReference type="PROSITE-ProRule" id="PRU00339"/>
    </source>
</evidence>
<dbReference type="SMART" id="SM00028">
    <property type="entry name" value="TPR"/>
    <property type="match status" value="3"/>
</dbReference>
<dbReference type="InterPro" id="IPR019734">
    <property type="entry name" value="TPR_rpt"/>
</dbReference>
<dbReference type="Gene3D" id="1.25.40.10">
    <property type="entry name" value="Tetratricopeptide repeat domain"/>
    <property type="match status" value="1"/>
</dbReference>
<sequence length="163" mass="19344">MGQNREKFIPLLKKASLLFGEGKYEQALKTVDEAITRNREQPFAHHLRGEILLKLSRKSEALAAFREALRLEPYDFPSAYRLAQLLEEKGDFKEAFFHYRKVYFLYPWAFDIEMKLEELKERTGKAVHLAGATEEIRLLFRSIEDMDKKNIWVWKQGFKEEKT</sequence>
<dbReference type="PANTHER" id="PTHR44943">
    <property type="entry name" value="CELLULOSE SYNTHASE OPERON PROTEIN C"/>
    <property type="match status" value="1"/>
</dbReference>
<feature type="repeat" description="TPR" evidence="3">
    <location>
        <begin position="42"/>
        <end position="75"/>
    </location>
</feature>
<dbReference type="EMBL" id="DRBW01000008">
    <property type="protein sequence ID" value="HDM89602.1"/>
    <property type="molecule type" value="Genomic_DNA"/>
</dbReference>
<dbReference type="AlphaFoldDB" id="A0A7C0XA43"/>
<dbReference type="InterPro" id="IPR011990">
    <property type="entry name" value="TPR-like_helical_dom_sf"/>
</dbReference>
<reference evidence="4" key="1">
    <citation type="journal article" date="2020" name="mSystems">
        <title>Genome- and Community-Level Interaction Insights into Carbon Utilization and Element Cycling Functions of Hydrothermarchaeota in Hydrothermal Sediment.</title>
        <authorList>
            <person name="Zhou Z."/>
            <person name="Liu Y."/>
            <person name="Xu W."/>
            <person name="Pan J."/>
            <person name="Luo Z.H."/>
            <person name="Li M."/>
        </authorList>
    </citation>
    <scope>NUCLEOTIDE SEQUENCE [LARGE SCALE GENOMIC DNA]</scope>
    <source>
        <strain evidence="4">HyVt-237</strain>
    </source>
</reference>